<dbReference type="Gene3D" id="2.40.50.140">
    <property type="entry name" value="Nucleic acid-binding proteins"/>
    <property type="match status" value="1"/>
</dbReference>
<dbReference type="Proteomes" id="UP000183410">
    <property type="component" value="Unassembled WGS sequence"/>
</dbReference>
<dbReference type="InterPro" id="IPR029045">
    <property type="entry name" value="ClpP/crotonase-like_dom_sf"/>
</dbReference>
<dbReference type="Pfam" id="PF24961">
    <property type="entry name" value="NfeD_membrane"/>
    <property type="match status" value="1"/>
</dbReference>
<feature type="transmembrane region" description="Helical" evidence="5">
    <location>
        <begin position="253"/>
        <end position="273"/>
    </location>
</feature>
<dbReference type="AlphaFoldDB" id="A0A1I1ZZ69"/>
<dbReference type="InterPro" id="IPR052165">
    <property type="entry name" value="Membrane_assoc_protease"/>
</dbReference>
<dbReference type="PANTHER" id="PTHR33507:SF3">
    <property type="entry name" value="INNER MEMBRANE PROTEIN YBBJ"/>
    <property type="match status" value="1"/>
</dbReference>
<feature type="domain" description="NfeD integral membrane" evidence="7">
    <location>
        <begin position="259"/>
        <end position="373"/>
    </location>
</feature>
<evidence type="ECO:0000259" key="8">
    <source>
        <dbReference type="Pfam" id="PF25145"/>
    </source>
</evidence>
<sequence>MNIKKWRQTAFWAKLAVFSALVVALGSGLLVGMQPVKAQQLAADEAGGAVYIVPVKQTIESGLKSFLERAYKEAAEAKAERVVLVINTFGGEVTSAEEIGEVIRKSAIPTTAYIEGKAVSAGTYIALNAQNIVMEPGSTIGAAAVVDGGGNLIDNPKIVSYWTKTMMEAAKLGGRDANIAAAMVDTTVSVSLPKAGIEKPAGEILSLSADEALASGYAEHIAASVGEAITWLKLDQQHLISFEPSLAEKVSRWLVNPYVMTVLLILGIAGIVIELLMPGFGVPGILGIISFSLYFFGHYVAGFAGMESIVLFVIGLALLIIEVFVPSFGILGLLGGAALIAGVVTAASDPMTAFISLVTALVVAVLVMYYIFRKYRHRGIWNKFILRDKLTKEEGYVSAEEKDSLLGLEGVTLTPLRPAGTVQIGDQRIDVVTSGEFISTGANVVVIKAEGTWVVVKETMKA</sequence>
<dbReference type="RefSeq" id="WP_063838006.1">
    <property type="nucleotide sequence ID" value="NZ_FONN01000002.1"/>
</dbReference>
<dbReference type="PANTHER" id="PTHR33507">
    <property type="entry name" value="INNER MEMBRANE PROTEIN YBBJ"/>
    <property type="match status" value="1"/>
</dbReference>
<dbReference type="InterPro" id="IPR056739">
    <property type="entry name" value="NfeD_membrane"/>
</dbReference>
<dbReference type="GO" id="GO:0008233">
    <property type="term" value="F:peptidase activity"/>
    <property type="evidence" value="ECO:0007669"/>
    <property type="project" value="UniProtKB-KW"/>
</dbReference>
<evidence type="ECO:0000313" key="10">
    <source>
        <dbReference type="Proteomes" id="UP000183410"/>
    </source>
</evidence>
<evidence type="ECO:0000256" key="4">
    <source>
        <dbReference type="ARBA" id="ARBA00023136"/>
    </source>
</evidence>
<feature type="transmembrane region" description="Helical" evidence="5">
    <location>
        <begin position="353"/>
        <end position="372"/>
    </location>
</feature>
<keyword evidence="3 5" id="KW-1133">Transmembrane helix</keyword>
<feature type="domain" description="NfeD1b N-terminal" evidence="8">
    <location>
        <begin position="50"/>
        <end position="238"/>
    </location>
</feature>
<name>A0A1I1ZZ69_9BACL</name>
<evidence type="ECO:0000259" key="7">
    <source>
        <dbReference type="Pfam" id="PF24961"/>
    </source>
</evidence>
<dbReference type="InterPro" id="IPR002810">
    <property type="entry name" value="NfeD-like_C"/>
</dbReference>
<organism evidence="9 10">
    <name type="scientific">Paenibacillus algorifonticola</name>
    <dbReference type="NCBI Taxonomy" id="684063"/>
    <lineage>
        <taxon>Bacteria</taxon>
        <taxon>Bacillati</taxon>
        <taxon>Bacillota</taxon>
        <taxon>Bacilli</taxon>
        <taxon>Bacillales</taxon>
        <taxon>Paenibacillaceae</taxon>
        <taxon>Paenibacillus</taxon>
    </lineage>
</organism>
<feature type="transmembrane region" description="Helical" evidence="5">
    <location>
        <begin position="280"/>
        <end position="297"/>
    </location>
</feature>
<keyword evidence="4 5" id="KW-0472">Membrane</keyword>
<dbReference type="InterPro" id="IPR012340">
    <property type="entry name" value="NA-bd_OB-fold"/>
</dbReference>
<keyword evidence="9" id="KW-0645">Protease</keyword>
<keyword evidence="10" id="KW-1185">Reference proteome</keyword>
<dbReference type="Pfam" id="PF01957">
    <property type="entry name" value="NfeD"/>
    <property type="match status" value="1"/>
</dbReference>
<dbReference type="EMBL" id="FONN01000002">
    <property type="protein sequence ID" value="SFE36003.1"/>
    <property type="molecule type" value="Genomic_DNA"/>
</dbReference>
<feature type="domain" description="NfeD-like C-terminal" evidence="6">
    <location>
        <begin position="403"/>
        <end position="457"/>
    </location>
</feature>
<gene>
    <name evidence="9" type="ORF">SAMN04487969_102127</name>
</gene>
<keyword evidence="2 5" id="KW-0812">Transmembrane</keyword>
<dbReference type="Pfam" id="PF25145">
    <property type="entry name" value="NfeD1b_N"/>
    <property type="match status" value="1"/>
</dbReference>
<dbReference type="Gene3D" id="3.90.226.10">
    <property type="entry name" value="2-enoyl-CoA Hydratase, Chain A, domain 1"/>
    <property type="match status" value="1"/>
</dbReference>
<dbReference type="OrthoDB" id="9806253at2"/>
<evidence type="ECO:0000256" key="1">
    <source>
        <dbReference type="ARBA" id="ARBA00004141"/>
    </source>
</evidence>
<evidence type="ECO:0000256" key="3">
    <source>
        <dbReference type="ARBA" id="ARBA00022989"/>
    </source>
</evidence>
<dbReference type="InterPro" id="IPR056738">
    <property type="entry name" value="NfeD1b_N"/>
</dbReference>
<evidence type="ECO:0000256" key="5">
    <source>
        <dbReference type="SAM" id="Phobius"/>
    </source>
</evidence>
<protein>
    <submittedName>
        <fullName evidence="9">Membrane-bound serine protease (ClpP class)</fullName>
    </submittedName>
</protein>
<dbReference type="GO" id="GO:0006508">
    <property type="term" value="P:proteolysis"/>
    <property type="evidence" value="ECO:0007669"/>
    <property type="project" value="UniProtKB-KW"/>
</dbReference>
<feature type="transmembrane region" description="Helical" evidence="5">
    <location>
        <begin position="303"/>
        <end position="321"/>
    </location>
</feature>
<evidence type="ECO:0000256" key="2">
    <source>
        <dbReference type="ARBA" id="ARBA00022692"/>
    </source>
</evidence>
<dbReference type="GO" id="GO:0005886">
    <property type="term" value="C:plasma membrane"/>
    <property type="evidence" value="ECO:0007669"/>
    <property type="project" value="TreeGrafter"/>
</dbReference>
<dbReference type="SUPFAM" id="SSF52096">
    <property type="entry name" value="ClpP/crotonase"/>
    <property type="match status" value="1"/>
</dbReference>
<dbReference type="CDD" id="cd07021">
    <property type="entry name" value="Clp_protease_NfeD_like"/>
    <property type="match status" value="1"/>
</dbReference>
<accession>A0A1I1ZZ69</accession>
<evidence type="ECO:0000259" key="6">
    <source>
        <dbReference type="Pfam" id="PF01957"/>
    </source>
</evidence>
<proteinExistence type="predicted"/>
<reference evidence="10" key="1">
    <citation type="submission" date="2016-10" db="EMBL/GenBank/DDBJ databases">
        <authorList>
            <person name="Varghese N."/>
            <person name="Submissions S."/>
        </authorList>
    </citation>
    <scope>NUCLEOTIDE SEQUENCE [LARGE SCALE GENOMIC DNA]</scope>
    <source>
        <strain evidence="10">CGMCC 1.10223</strain>
    </source>
</reference>
<comment type="subcellular location">
    <subcellularLocation>
        <location evidence="1">Membrane</location>
        <topology evidence="1">Multi-pass membrane protein</topology>
    </subcellularLocation>
</comment>
<keyword evidence="9" id="KW-0378">Hydrolase</keyword>
<evidence type="ECO:0000313" key="9">
    <source>
        <dbReference type="EMBL" id="SFE36003.1"/>
    </source>
</evidence>